<gene>
    <name evidence="1" type="ORF">PIB30_115584</name>
</gene>
<organism evidence="1 2">
    <name type="scientific">Stylosanthes scabra</name>
    <dbReference type="NCBI Taxonomy" id="79078"/>
    <lineage>
        <taxon>Eukaryota</taxon>
        <taxon>Viridiplantae</taxon>
        <taxon>Streptophyta</taxon>
        <taxon>Embryophyta</taxon>
        <taxon>Tracheophyta</taxon>
        <taxon>Spermatophyta</taxon>
        <taxon>Magnoliopsida</taxon>
        <taxon>eudicotyledons</taxon>
        <taxon>Gunneridae</taxon>
        <taxon>Pentapetalae</taxon>
        <taxon>rosids</taxon>
        <taxon>fabids</taxon>
        <taxon>Fabales</taxon>
        <taxon>Fabaceae</taxon>
        <taxon>Papilionoideae</taxon>
        <taxon>50 kb inversion clade</taxon>
        <taxon>dalbergioids sensu lato</taxon>
        <taxon>Dalbergieae</taxon>
        <taxon>Pterocarpus clade</taxon>
        <taxon>Stylosanthes</taxon>
    </lineage>
</organism>
<dbReference type="Proteomes" id="UP001341840">
    <property type="component" value="Unassembled WGS sequence"/>
</dbReference>
<keyword evidence="2" id="KW-1185">Reference proteome</keyword>
<sequence length="57" mass="6590">MEFPKELSTWVCAAKCMIVSISSSIKRWFTMSELAMSPLMNLNFGDEVHDCRFLEVE</sequence>
<reference evidence="1 2" key="1">
    <citation type="journal article" date="2023" name="Plants (Basel)">
        <title>Bridging the Gap: Combining Genomics and Transcriptomics Approaches to Understand Stylosanthes scabra, an Orphan Legume from the Brazilian Caatinga.</title>
        <authorList>
            <person name="Ferreira-Neto J.R.C."/>
            <person name="da Silva M.D."/>
            <person name="Binneck E."/>
            <person name="de Melo N.F."/>
            <person name="da Silva R.H."/>
            <person name="de Melo A.L.T.M."/>
            <person name="Pandolfi V."/>
            <person name="Bustamante F.O."/>
            <person name="Brasileiro-Vidal A.C."/>
            <person name="Benko-Iseppon A.M."/>
        </authorList>
    </citation>
    <scope>NUCLEOTIDE SEQUENCE [LARGE SCALE GENOMIC DNA]</scope>
    <source>
        <tissue evidence="1">Leaves</tissue>
    </source>
</reference>
<comment type="caution">
    <text evidence="1">The sequence shown here is derived from an EMBL/GenBank/DDBJ whole genome shotgun (WGS) entry which is preliminary data.</text>
</comment>
<evidence type="ECO:0000313" key="1">
    <source>
        <dbReference type="EMBL" id="MED6118022.1"/>
    </source>
</evidence>
<feature type="non-terminal residue" evidence="1">
    <location>
        <position position="57"/>
    </location>
</feature>
<name>A0ABU6R0X9_9FABA</name>
<accession>A0ABU6R0X9</accession>
<protein>
    <submittedName>
        <fullName evidence="1">Uncharacterized protein</fullName>
    </submittedName>
</protein>
<evidence type="ECO:0000313" key="2">
    <source>
        <dbReference type="Proteomes" id="UP001341840"/>
    </source>
</evidence>
<proteinExistence type="predicted"/>
<dbReference type="EMBL" id="JASCZI010012986">
    <property type="protein sequence ID" value="MED6118022.1"/>
    <property type="molecule type" value="Genomic_DNA"/>
</dbReference>